<dbReference type="EMBL" id="CAXAMM010035491">
    <property type="protein sequence ID" value="CAK9074332.1"/>
    <property type="molecule type" value="Genomic_DNA"/>
</dbReference>
<sequence>MESSDPVNLLAPCGKLRRGSCHAPHQECAAKKVFRKAVFGIASHAVDLKKGSSMLPDPVSDEEIWHRSKVGCFSGGASEAKSTRTQLYNHLNADNQTTSLHTLAKN</sequence>
<gene>
    <name evidence="1" type="ORF">SCF082_LOCUS36203</name>
</gene>
<dbReference type="Proteomes" id="UP001642464">
    <property type="component" value="Unassembled WGS sequence"/>
</dbReference>
<accession>A0ABP0PFN8</accession>
<proteinExistence type="predicted"/>
<name>A0ABP0PFN8_9DINO</name>
<evidence type="ECO:0000313" key="2">
    <source>
        <dbReference type="Proteomes" id="UP001642464"/>
    </source>
</evidence>
<comment type="caution">
    <text evidence="1">The sequence shown here is derived from an EMBL/GenBank/DDBJ whole genome shotgun (WGS) entry which is preliminary data.</text>
</comment>
<protein>
    <submittedName>
        <fullName evidence="1">Uncharacterized protein</fullName>
    </submittedName>
</protein>
<organism evidence="1 2">
    <name type="scientific">Durusdinium trenchii</name>
    <dbReference type="NCBI Taxonomy" id="1381693"/>
    <lineage>
        <taxon>Eukaryota</taxon>
        <taxon>Sar</taxon>
        <taxon>Alveolata</taxon>
        <taxon>Dinophyceae</taxon>
        <taxon>Suessiales</taxon>
        <taxon>Symbiodiniaceae</taxon>
        <taxon>Durusdinium</taxon>
    </lineage>
</organism>
<keyword evidence="2" id="KW-1185">Reference proteome</keyword>
<evidence type="ECO:0000313" key="1">
    <source>
        <dbReference type="EMBL" id="CAK9074332.1"/>
    </source>
</evidence>
<reference evidence="1 2" key="1">
    <citation type="submission" date="2024-02" db="EMBL/GenBank/DDBJ databases">
        <authorList>
            <person name="Chen Y."/>
            <person name="Shah S."/>
            <person name="Dougan E. K."/>
            <person name="Thang M."/>
            <person name="Chan C."/>
        </authorList>
    </citation>
    <scope>NUCLEOTIDE SEQUENCE [LARGE SCALE GENOMIC DNA]</scope>
</reference>